<feature type="signal peptide" evidence="4">
    <location>
        <begin position="1"/>
        <end position="21"/>
    </location>
</feature>
<dbReference type="PANTHER" id="PTHR33630:SF9">
    <property type="entry name" value="CUTINASE 4"/>
    <property type="match status" value="1"/>
</dbReference>
<dbReference type="STRING" id="1447875.A0A2B7YAF9"/>
<dbReference type="Proteomes" id="UP000223968">
    <property type="component" value="Unassembled WGS sequence"/>
</dbReference>
<dbReference type="InterPro" id="IPR000675">
    <property type="entry name" value="Cutinase/axe"/>
</dbReference>
<dbReference type="Gene3D" id="3.40.50.1820">
    <property type="entry name" value="alpha/beta hydrolase"/>
    <property type="match status" value="1"/>
</dbReference>
<gene>
    <name evidence="5" type="ORF">AJ79_00584</name>
</gene>
<evidence type="ECO:0008006" key="7">
    <source>
        <dbReference type="Google" id="ProtNLM"/>
    </source>
</evidence>
<keyword evidence="4" id="KW-0732">Signal</keyword>
<keyword evidence="2" id="KW-1015">Disulfide bond</keyword>
<dbReference type="PANTHER" id="PTHR33630">
    <property type="entry name" value="CUTINASE RV1984C-RELATED-RELATED"/>
    <property type="match status" value="1"/>
</dbReference>
<comment type="caution">
    <text evidence="5">The sequence shown here is derived from an EMBL/GenBank/DDBJ whole genome shotgun (WGS) entry which is preliminary data.</text>
</comment>
<keyword evidence="6" id="KW-1185">Reference proteome</keyword>
<dbReference type="AlphaFoldDB" id="A0A2B7YAF9"/>
<keyword evidence="1" id="KW-0378">Hydrolase</keyword>
<dbReference type="SUPFAM" id="SSF53474">
    <property type="entry name" value="alpha/beta-Hydrolases"/>
    <property type="match status" value="1"/>
</dbReference>
<dbReference type="OrthoDB" id="2586582at2759"/>
<dbReference type="SMART" id="SM01110">
    <property type="entry name" value="Cutinase"/>
    <property type="match status" value="1"/>
</dbReference>
<evidence type="ECO:0000313" key="6">
    <source>
        <dbReference type="Proteomes" id="UP000223968"/>
    </source>
</evidence>
<sequence length="278" mass="29623">MCSTVYLLSLGLLSTVSTVLAQPGTSWCPPVHLVFARDTNEPPQGVEGATPAEFVRAADKFWSRGYGAAGYSTLTNLTALIPSDGAVVAADGYPVQYPANGSGCSSEEVGTDDMVNRVMNMAFACPDTKFAIGGHGEGGIATIRAISALPPEDLEKVIAVIMFGSSGCPDEVRDRCRSYCNAGDTACEDSPPVPVCQTERRATTDTAEIIARPAETKERRNSEQKILTCDGPDPPERGHEVGTGLDPHTAYHQDGFYVEAAACYIFNRWRVSSEDSFG</sequence>
<organism evidence="5 6">
    <name type="scientific">Helicocarpus griseus UAMH5409</name>
    <dbReference type="NCBI Taxonomy" id="1447875"/>
    <lineage>
        <taxon>Eukaryota</taxon>
        <taxon>Fungi</taxon>
        <taxon>Dikarya</taxon>
        <taxon>Ascomycota</taxon>
        <taxon>Pezizomycotina</taxon>
        <taxon>Eurotiomycetes</taxon>
        <taxon>Eurotiomycetidae</taxon>
        <taxon>Onygenales</taxon>
        <taxon>Ajellomycetaceae</taxon>
        <taxon>Helicocarpus</taxon>
    </lineage>
</organism>
<dbReference type="Pfam" id="PF01083">
    <property type="entry name" value="Cutinase"/>
    <property type="match status" value="1"/>
</dbReference>
<evidence type="ECO:0000313" key="5">
    <source>
        <dbReference type="EMBL" id="PGH18245.1"/>
    </source>
</evidence>
<dbReference type="InterPro" id="IPR029058">
    <property type="entry name" value="AB_hydrolase_fold"/>
</dbReference>
<feature type="chain" id="PRO_5012315609" description="Cutinase" evidence="4">
    <location>
        <begin position="22"/>
        <end position="278"/>
    </location>
</feature>
<dbReference type="GO" id="GO:0052689">
    <property type="term" value="F:carboxylic ester hydrolase activity"/>
    <property type="evidence" value="ECO:0007669"/>
    <property type="project" value="UniProtKB-ARBA"/>
</dbReference>
<dbReference type="EMBL" id="PDNB01000005">
    <property type="protein sequence ID" value="PGH18245.1"/>
    <property type="molecule type" value="Genomic_DNA"/>
</dbReference>
<feature type="region of interest" description="Disordered" evidence="3">
    <location>
        <begin position="215"/>
        <end position="242"/>
    </location>
</feature>
<accession>A0A2B7YAF9</accession>
<proteinExistence type="predicted"/>
<evidence type="ECO:0000256" key="2">
    <source>
        <dbReference type="ARBA" id="ARBA00023157"/>
    </source>
</evidence>
<name>A0A2B7YAF9_9EURO</name>
<protein>
    <recommendedName>
        <fullName evidence="7">Cutinase</fullName>
    </recommendedName>
</protein>
<reference evidence="5 6" key="1">
    <citation type="submission" date="2017-10" db="EMBL/GenBank/DDBJ databases">
        <title>Comparative genomics in systemic dimorphic fungi from Ajellomycetaceae.</title>
        <authorList>
            <person name="Munoz J.F."/>
            <person name="Mcewen J.G."/>
            <person name="Clay O.K."/>
            <person name="Cuomo C.A."/>
        </authorList>
    </citation>
    <scope>NUCLEOTIDE SEQUENCE [LARGE SCALE GENOMIC DNA]</scope>
    <source>
        <strain evidence="5 6">UAMH5409</strain>
    </source>
</reference>
<evidence type="ECO:0000256" key="1">
    <source>
        <dbReference type="ARBA" id="ARBA00022801"/>
    </source>
</evidence>
<evidence type="ECO:0000256" key="4">
    <source>
        <dbReference type="SAM" id="SignalP"/>
    </source>
</evidence>
<evidence type="ECO:0000256" key="3">
    <source>
        <dbReference type="SAM" id="MobiDB-lite"/>
    </source>
</evidence>